<name>A0A4S8IG93_MUSBA</name>
<dbReference type="Proteomes" id="UP000317650">
    <property type="component" value="Chromosome 9"/>
</dbReference>
<organism evidence="2 3">
    <name type="scientific">Musa balbisiana</name>
    <name type="common">Banana</name>
    <dbReference type="NCBI Taxonomy" id="52838"/>
    <lineage>
        <taxon>Eukaryota</taxon>
        <taxon>Viridiplantae</taxon>
        <taxon>Streptophyta</taxon>
        <taxon>Embryophyta</taxon>
        <taxon>Tracheophyta</taxon>
        <taxon>Spermatophyta</taxon>
        <taxon>Magnoliopsida</taxon>
        <taxon>Liliopsida</taxon>
        <taxon>Zingiberales</taxon>
        <taxon>Musaceae</taxon>
        <taxon>Musa</taxon>
    </lineage>
</organism>
<evidence type="ECO:0000313" key="3">
    <source>
        <dbReference type="Proteomes" id="UP000317650"/>
    </source>
</evidence>
<dbReference type="AlphaFoldDB" id="A0A4S8IG93"/>
<accession>A0A4S8IG93</accession>
<evidence type="ECO:0000256" key="1">
    <source>
        <dbReference type="SAM" id="MobiDB-lite"/>
    </source>
</evidence>
<dbReference type="EMBL" id="PYDT01000010">
    <property type="protein sequence ID" value="THU47265.1"/>
    <property type="molecule type" value="Genomic_DNA"/>
</dbReference>
<gene>
    <name evidence="2" type="ORF">C4D60_Mb09t13680</name>
</gene>
<protein>
    <submittedName>
        <fullName evidence="2">Uncharacterized protein</fullName>
    </submittedName>
</protein>
<evidence type="ECO:0000313" key="2">
    <source>
        <dbReference type="EMBL" id="THU47265.1"/>
    </source>
</evidence>
<keyword evidence="3" id="KW-1185">Reference proteome</keyword>
<sequence>MHRPNAKPTPTMPRDKARVHHHVMAAAGSEPSSPSSSPCTGRNILFCNTDTSASSSSTQRL</sequence>
<reference evidence="2 3" key="1">
    <citation type="journal article" date="2019" name="Nat. Plants">
        <title>Genome sequencing of Musa balbisiana reveals subgenome evolution and function divergence in polyploid bananas.</title>
        <authorList>
            <person name="Yao X."/>
        </authorList>
    </citation>
    <scope>NUCLEOTIDE SEQUENCE [LARGE SCALE GENOMIC DNA]</scope>
    <source>
        <strain evidence="3">cv. DH-PKW</strain>
        <tissue evidence="2">Leaves</tissue>
    </source>
</reference>
<feature type="region of interest" description="Disordered" evidence="1">
    <location>
        <begin position="1"/>
        <end position="61"/>
    </location>
</feature>
<feature type="compositionally biased region" description="Polar residues" evidence="1">
    <location>
        <begin position="46"/>
        <end position="61"/>
    </location>
</feature>
<proteinExistence type="predicted"/>
<comment type="caution">
    <text evidence="2">The sequence shown here is derived from an EMBL/GenBank/DDBJ whole genome shotgun (WGS) entry which is preliminary data.</text>
</comment>
<feature type="compositionally biased region" description="Low complexity" evidence="1">
    <location>
        <begin position="29"/>
        <end position="38"/>
    </location>
</feature>